<dbReference type="GeneID" id="64626222"/>
<dbReference type="EMBL" id="JABBWG010000001">
    <property type="protein sequence ID" value="KAG1827038.1"/>
    <property type="molecule type" value="Genomic_DNA"/>
</dbReference>
<accession>A0A9P7JK28</accession>
<dbReference type="OrthoDB" id="2666961at2759"/>
<keyword evidence="1" id="KW-0732">Signal</keyword>
<reference evidence="2" key="1">
    <citation type="journal article" date="2020" name="New Phytol.">
        <title>Comparative genomics reveals dynamic genome evolution in host specialist ectomycorrhizal fungi.</title>
        <authorList>
            <person name="Lofgren L.A."/>
            <person name="Nguyen N.H."/>
            <person name="Vilgalys R."/>
            <person name="Ruytinx J."/>
            <person name="Liao H.L."/>
            <person name="Branco S."/>
            <person name="Kuo A."/>
            <person name="LaButti K."/>
            <person name="Lipzen A."/>
            <person name="Andreopoulos W."/>
            <person name="Pangilinan J."/>
            <person name="Riley R."/>
            <person name="Hundley H."/>
            <person name="Na H."/>
            <person name="Barry K."/>
            <person name="Grigoriev I.V."/>
            <person name="Stajich J.E."/>
            <person name="Kennedy P.G."/>
        </authorList>
    </citation>
    <scope>NUCLEOTIDE SEQUENCE</scope>
    <source>
        <strain evidence="2">MN1</strain>
    </source>
</reference>
<feature type="signal peptide" evidence="1">
    <location>
        <begin position="1"/>
        <end position="28"/>
    </location>
</feature>
<dbReference type="AlphaFoldDB" id="A0A9P7JK28"/>
<evidence type="ECO:0000313" key="2">
    <source>
        <dbReference type="EMBL" id="KAG1827038.1"/>
    </source>
</evidence>
<comment type="caution">
    <text evidence="2">The sequence shown here is derived from an EMBL/GenBank/DDBJ whole genome shotgun (WGS) entry which is preliminary data.</text>
</comment>
<feature type="chain" id="PRO_5040446893" evidence="1">
    <location>
        <begin position="29"/>
        <end position="123"/>
    </location>
</feature>
<proteinExistence type="predicted"/>
<sequence>MGKRAYFIGLLVLLHHLLAFLFVDGTCGNEWSEPYPLCAAPLELRFAARVTGRVRQPEFTPEEIEENEELAERGLSQLSLATLYKAFKAKLASREAARQHLLTTTWELEEAEHYTSFLEAFHA</sequence>
<dbReference type="RefSeq" id="XP_041199885.1">
    <property type="nucleotide sequence ID" value="XM_041332205.1"/>
</dbReference>
<evidence type="ECO:0000256" key="1">
    <source>
        <dbReference type="SAM" id="SignalP"/>
    </source>
</evidence>
<evidence type="ECO:0000313" key="3">
    <source>
        <dbReference type="Proteomes" id="UP000807769"/>
    </source>
</evidence>
<keyword evidence="3" id="KW-1185">Reference proteome</keyword>
<protein>
    <submittedName>
        <fullName evidence="2">Uncharacterized protein</fullName>
    </submittedName>
</protein>
<organism evidence="2 3">
    <name type="scientific">Suillus subaureus</name>
    <dbReference type="NCBI Taxonomy" id="48587"/>
    <lineage>
        <taxon>Eukaryota</taxon>
        <taxon>Fungi</taxon>
        <taxon>Dikarya</taxon>
        <taxon>Basidiomycota</taxon>
        <taxon>Agaricomycotina</taxon>
        <taxon>Agaricomycetes</taxon>
        <taxon>Agaricomycetidae</taxon>
        <taxon>Boletales</taxon>
        <taxon>Suillineae</taxon>
        <taxon>Suillaceae</taxon>
        <taxon>Suillus</taxon>
    </lineage>
</organism>
<gene>
    <name evidence="2" type="ORF">BJ212DRAFT_1294417</name>
</gene>
<name>A0A9P7JK28_9AGAM</name>
<dbReference type="Proteomes" id="UP000807769">
    <property type="component" value="Unassembled WGS sequence"/>
</dbReference>